<gene>
    <name evidence="1" type="ORF">P186_1200</name>
</gene>
<dbReference type="HOGENOM" id="CLU_2140293_0_0_2"/>
<dbReference type="RefSeq" id="WP_014288459.1">
    <property type="nucleotide sequence ID" value="NC_016645.1"/>
</dbReference>
<dbReference type="EMBL" id="CP003098">
    <property type="protein sequence ID" value="AET32631.1"/>
    <property type="molecule type" value="Genomic_DNA"/>
</dbReference>
<dbReference type="OrthoDB" id="26960at2157"/>
<dbReference type="GeneID" id="11595453"/>
<evidence type="ECO:0000313" key="1">
    <source>
        <dbReference type="EMBL" id="AET32631.1"/>
    </source>
</evidence>
<evidence type="ECO:0000313" key="2">
    <source>
        <dbReference type="Proteomes" id="UP000005867"/>
    </source>
</evidence>
<keyword evidence="2" id="KW-1185">Reference proteome</keyword>
<name>G7VCU2_9CREN</name>
<accession>G7VCU2</accession>
<dbReference type="KEGG" id="pyr:P186_1200"/>
<sequence>MCKVEKDAVRRGFTVHTARWLCELAKELGVRESRLWKAVLKLARHGIWLEAEDWRLAARLVDLDKHIDMVVNYIIRRVASGASAAQAVRELPAAVEKAGKLAHIREVLSNLI</sequence>
<dbReference type="AlphaFoldDB" id="G7VCU2"/>
<dbReference type="STRING" id="1104324.P186_1200"/>
<dbReference type="BioCyc" id="PSP1104324:GJSN-1170-MONOMER"/>
<proteinExistence type="predicted"/>
<organism evidence="1 2">
    <name type="scientific">Pyrobaculum ferrireducens</name>
    <dbReference type="NCBI Taxonomy" id="1104324"/>
    <lineage>
        <taxon>Archaea</taxon>
        <taxon>Thermoproteota</taxon>
        <taxon>Thermoprotei</taxon>
        <taxon>Thermoproteales</taxon>
        <taxon>Thermoproteaceae</taxon>
        <taxon>Pyrobaculum</taxon>
    </lineage>
</organism>
<dbReference type="Proteomes" id="UP000005867">
    <property type="component" value="Chromosome"/>
</dbReference>
<reference evidence="1 2" key="1">
    <citation type="journal article" date="2012" name="J. Bacteriol.">
        <title>Complete genome sequence of strain 1860, a crenarchaeon of the genus pyrobaculum able to grow with various electron acceptors.</title>
        <authorList>
            <person name="Mardanov A.V."/>
            <person name="Gumerov V.M."/>
            <person name="Slobodkina G.B."/>
            <person name="Beletsky A.V."/>
            <person name="Bonch-Osmolovskaya E.A."/>
            <person name="Ravin N.V."/>
            <person name="Skryabin K.G."/>
        </authorList>
    </citation>
    <scope>NUCLEOTIDE SEQUENCE [LARGE SCALE GENOMIC DNA]</scope>
    <source>
        <strain evidence="1 2">1860</strain>
    </source>
</reference>
<protein>
    <submittedName>
        <fullName evidence="1">Uncharacterized protein</fullName>
    </submittedName>
</protein>
<dbReference type="eggNOG" id="arCOG05610">
    <property type="taxonomic scope" value="Archaea"/>
</dbReference>